<organism evidence="1 2">
    <name type="scientific">Pelagibaculum spongiae</name>
    <dbReference type="NCBI Taxonomy" id="2080658"/>
    <lineage>
        <taxon>Bacteria</taxon>
        <taxon>Pseudomonadati</taxon>
        <taxon>Pseudomonadota</taxon>
        <taxon>Gammaproteobacteria</taxon>
        <taxon>Oceanospirillales</taxon>
        <taxon>Pelagibaculum</taxon>
    </lineage>
</organism>
<protein>
    <submittedName>
        <fullName evidence="1">Uncharacterized protein</fullName>
    </submittedName>
</protein>
<evidence type="ECO:0000313" key="1">
    <source>
        <dbReference type="EMBL" id="PVZ65611.1"/>
    </source>
</evidence>
<sequence length="316" mass="35432">MLSDQTLRRRYKKIYREHLQWWDDIRQGAYISEQKSKAIEKLCSESDTSILGKNEFDFQSSMLMGKVNAEMINRDANIESINQQLSLSLSYCIISLNFARLVCQVRGKPASPIFKYQNSSNFIAVGLMLAMCLNDESAVAFLSDFLKEVIETKANDGVPCDASLVNLSLFLACLYQGLDEEDYPALKSYRTIMDGLTNNDGELLGSGLMSALDYHVSIAATDTKESAKEAAAISSMPFNDAFSSCLLLFPIEIMAVLSVANRRKIKVETLNHPMWNHADYEALIGKLKPLDIYDDFRDLGLKILRSNGIHCSYHSA</sequence>
<dbReference type="EMBL" id="QDDL01000009">
    <property type="protein sequence ID" value="PVZ65611.1"/>
    <property type="molecule type" value="Genomic_DNA"/>
</dbReference>
<reference evidence="1 2" key="1">
    <citation type="submission" date="2018-04" db="EMBL/GenBank/DDBJ databases">
        <title>Thalassorhabdus spongiae gen. nov., sp. nov., isolated from a marine sponge in South-West Iceland.</title>
        <authorList>
            <person name="Knobloch S."/>
            <person name="Daussin A."/>
            <person name="Johannsson R."/>
            <person name="Marteinsson V.T."/>
        </authorList>
    </citation>
    <scope>NUCLEOTIDE SEQUENCE [LARGE SCALE GENOMIC DNA]</scope>
    <source>
        <strain evidence="1 2">Hp12</strain>
    </source>
</reference>
<comment type="caution">
    <text evidence="1">The sequence shown here is derived from an EMBL/GenBank/DDBJ whole genome shotgun (WGS) entry which is preliminary data.</text>
</comment>
<dbReference type="AlphaFoldDB" id="A0A2V1GSV4"/>
<dbReference type="RefSeq" id="WP_116688350.1">
    <property type="nucleotide sequence ID" value="NZ_CAWNYD010000009.1"/>
</dbReference>
<gene>
    <name evidence="1" type="ORF">DC094_17140</name>
</gene>
<evidence type="ECO:0000313" key="2">
    <source>
        <dbReference type="Proteomes" id="UP000244906"/>
    </source>
</evidence>
<name>A0A2V1GSV4_9GAMM</name>
<proteinExistence type="predicted"/>
<dbReference type="Proteomes" id="UP000244906">
    <property type="component" value="Unassembled WGS sequence"/>
</dbReference>
<accession>A0A2V1GSV4</accession>
<keyword evidence="2" id="KW-1185">Reference proteome</keyword>